<dbReference type="SUPFAM" id="SSF74653">
    <property type="entry name" value="TolA/TonB C-terminal domain"/>
    <property type="match status" value="1"/>
</dbReference>
<dbReference type="Pfam" id="PF03544">
    <property type="entry name" value="TonB_C"/>
    <property type="match status" value="1"/>
</dbReference>
<dbReference type="Proteomes" id="UP000286075">
    <property type="component" value="Unassembled WGS sequence"/>
</dbReference>
<keyword evidence="4" id="KW-1003">Cell membrane</keyword>
<dbReference type="EMBL" id="QSCF01000005">
    <property type="protein sequence ID" value="RGX80176.1"/>
    <property type="molecule type" value="Genomic_DNA"/>
</dbReference>
<sequence>MMNDSINEIIEGRRKDLKKEVQEENVFPGVMEQMAEFRDGGMYGLERFLYKNLRWPEGVDENKSGRVLVRFLVDKDGTVKSAEILQTASPEFGNEVLRVINLMPKWAPAYFMEFRWQRNIQFLWYLILRNNREWIILSPYYVSTDIAC</sequence>
<reference evidence="11 12" key="1">
    <citation type="submission" date="2018-08" db="EMBL/GenBank/DDBJ databases">
        <title>A genome reference for cultivated species of the human gut microbiota.</title>
        <authorList>
            <person name="Zou Y."/>
            <person name="Xue W."/>
            <person name="Luo G."/>
        </authorList>
    </citation>
    <scope>NUCLEOTIDE SEQUENCE [LARGE SCALE GENOMIC DNA]</scope>
    <source>
        <strain evidence="11 12">OF03-9BH</strain>
    </source>
</reference>
<dbReference type="PANTHER" id="PTHR33446">
    <property type="entry name" value="PROTEIN TONB-RELATED"/>
    <property type="match status" value="1"/>
</dbReference>
<keyword evidence="7" id="KW-0653">Protein transport</keyword>
<keyword evidence="3" id="KW-0813">Transport</keyword>
<evidence type="ECO:0000256" key="2">
    <source>
        <dbReference type="ARBA" id="ARBA00006555"/>
    </source>
</evidence>
<keyword evidence="8" id="KW-1133">Transmembrane helix</keyword>
<evidence type="ECO:0000256" key="1">
    <source>
        <dbReference type="ARBA" id="ARBA00004383"/>
    </source>
</evidence>
<dbReference type="RefSeq" id="WP_117986743.1">
    <property type="nucleotide sequence ID" value="NZ_CABMFG010000005.1"/>
</dbReference>
<evidence type="ECO:0000259" key="10">
    <source>
        <dbReference type="Pfam" id="PF03544"/>
    </source>
</evidence>
<dbReference type="PANTHER" id="PTHR33446:SF2">
    <property type="entry name" value="PROTEIN TONB"/>
    <property type="match status" value="1"/>
</dbReference>
<dbReference type="InterPro" id="IPR006260">
    <property type="entry name" value="TonB/TolA_C"/>
</dbReference>
<dbReference type="OrthoDB" id="9814002at2"/>
<dbReference type="NCBIfam" id="TIGR01352">
    <property type="entry name" value="tonB_Cterm"/>
    <property type="match status" value="1"/>
</dbReference>
<evidence type="ECO:0000256" key="5">
    <source>
        <dbReference type="ARBA" id="ARBA00022519"/>
    </source>
</evidence>
<dbReference type="GO" id="GO:0015031">
    <property type="term" value="P:protein transport"/>
    <property type="evidence" value="ECO:0007669"/>
    <property type="project" value="UniProtKB-KW"/>
</dbReference>
<keyword evidence="9" id="KW-0472">Membrane</keyword>
<dbReference type="GO" id="GO:0031992">
    <property type="term" value="F:energy transducer activity"/>
    <property type="evidence" value="ECO:0007669"/>
    <property type="project" value="TreeGrafter"/>
</dbReference>
<evidence type="ECO:0000313" key="11">
    <source>
        <dbReference type="EMBL" id="RGX80176.1"/>
    </source>
</evidence>
<evidence type="ECO:0000256" key="9">
    <source>
        <dbReference type="ARBA" id="ARBA00023136"/>
    </source>
</evidence>
<organism evidence="11 12">
    <name type="scientific">Bacteroides stercorirosoris</name>
    <dbReference type="NCBI Taxonomy" id="871324"/>
    <lineage>
        <taxon>Bacteria</taxon>
        <taxon>Pseudomonadati</taxon>
        <taxon>Bacteroidota</taxon>
        <taxon>Bacteroidia</taxon>
        <taxon>Bacteroidales</taxon>
        <taxon>Bacteroidaceae</taxon>
        <taxon>Bacteroides</taxon>
    </lineage>
</organism>
<keyword evidence="5" id="KW-0997">Cell inner membrane</keyword>
<dbReference type="Gene3D" id="3.30.1150.10">
    <property type="match status" value="1"/>
</dbReference>
<gene>
    <name evidence="11" type="ORF">DXA68_04390</name>
</gene>
<protein>
    <submittedName>
        <fullName evidence="11">Energy transducer TonB</fullName>
    </submittedName>
</protein>
<evidence type="ECO:0000256" key="7">
    <source>
        <dbReference type="ARBA" id="ARBA00022927"/>
    </source>
</evidence>
<dbReference type="GO" id="GO:0098797">
    <property type="term" value="C:plasma membrane protein complex"/>
    <property type="evidence" value="ECO:0007669"/>
    <property type="project" value="TreeGrafter"/>
</dbReference>
<accession>A0A413H936</accession>
<dbReference type="InterPro" id="IPR037682">
    <property type="entry name" value="TonB_C"/>
</dbReference>
<comment type="subcellular location">
    <subcellularLocation>
        <location evidence="1">Cell inner membrane</location>
        <topology evidence="1">Single-pass membrane protein</topology>
        <orientation evidence="1">Periplasmic side</orientation>
    </subcellularLocation>
</comment>
<proteinExistence type="inferred from homology"/>
<evidence type="ECO:0000256" key="6">
    <source>
        <dbReference type="ARBA" id="ARBA00022692"/>
    </source>
</evidence>
<evidence type="ECO:0000256" key="3">
    <source>
        <dbReference type="ARBA" id="ARBA00022448"/>
    </source>
</evidence>
<evidence type="ECO:0000256" key="4">
    <source>
        <dbReference type="ARBA" id="ARBA00022475"/>
    </source>
</evidence>
<name>A0A413H936_9BACE</name>
<feature type="domain" description="TonB C-terminal" evidence="10">
    <location>
        <begin position="61"/>
        <end position="110"/>
    </location>
</feature>
<dbReference type="GO" id="GO:0055085">
    <property type="term" value="P:transmembrane transport"/>
    <property type="evidence" value="ECO:0007669"/>
    <property type="project" value="InterPro"/>
</dbReference>
<comment type="similarity">
    <text evidence="2">Belongs to the TonB family.</text>
</comment>
<dbReference type="InterPro" id="IPR051045">
    <property type="entry name" value="TonB-dependent_transducer"/>
</dbReference>
<evidence type="ECO:0000256" key="8">
    <source>
        <dbReference type="ARBA" id="ARBA00022989"/>
    </source>
</evidence>
<comment type="caution">
    <text evidence="11">The sequence shown here is derived from an EMBL/GenBank/DDBJ whole genome shotgun (WGS) entry which is preliminary data.</text>
</comment>
<dbReference type="AlphaFoldDB" id="A0A413H936"/>
<evidence type="ECO:0000313" key="12">
    <source>
        <dbReference type="Proteomes" id="UP000286075"/>
    </source>
</evidence>
<keyword evidence="6" id="KW-0812">Transmembrane</keyword>